<dbReference type="EMBL" id="BJWJ01000056">
    <property type="protein sequence ID" value="GEM05849.1"/>
    <property type="molecule type" value="Genomic_DNA"/>
</dbReference>
<dbReference type="Pfam" id="PF09580">
    <property type="entry name" value="Spore_YhcN_YlaJ"/>
    <property type="match status" value="1"/>
</dbReference>
<feature type="chain" id="PRO_5039189963" evidence="2">
    <location>
        <begin position="21"/>
        <end position="173"/>
    </location>
</feature>
<dbReference type="RefSeq" id="WP_062323787.1">
    <property type="nucleotide sequence ID" value="NZ_BJWJ01000056.1"/>
</dbReference>
<keyword evidence="2" id="KW-0732">Signal</keyword>
<dbReference type="Proteomes" id="UP000321773">
    <property type="component" value="Unassembled WGS sequence"/>
</dbReference>
<dbReference type="PROSITE" id="PS51257">
    <property type="entry name" value="PROKAR_LIPOPROTEIN"/>
    <property type="match status" value="1"/>
</dbReference>
<name>A0A1I6V6F2_9BACI</name>
<keyword evidence="6" id="KW-1185">Reference proteome</keyword>
<accession>A0A1I6V6F2</accession>
<reference evidence="4 5" key="1">
    <citation type="submission" date="2016-10" db="EMBL/GenBank/DDBJ databases">
        <authorList>
            <person name="de Groot N.N."/>
        </authorList>
    </citation>
    <scope>NUCLEOTIDE SEQUENCE [LARGE SCALE GENOMIC DNA]</scope>
    <source>
        <strain evidence="4 5">DSM 17074</strain>
    </source>
</reference>
<evidence type="ECO:0000313" key="5">
    <source>
        <dbReference type="Proteomes" id="UP000199139"/>
    </source>
</evidence>
<dbReference type="STRING" id="306541.SAMN05421668_14611"/>
<feature type="compositionally biased region" description="Acidic residues" evidence="1">
    <location>
        <begin position="32"/>
        <end position="47"/>
    </location>
</feature>
<protein>
    <submittedName>
        <fullName evidence="4">Sporulation lipoprotein, YhcN/YlaJ family</fullName>
    </submittedName>
</protein>
<keyword evidence="4" id="KW-0449">Lipoprotein</keyword>
<evidence type="ECO:0000313" key="6">
    <source>
        <dbReference type="Proteomes" id="UP000321773"/>
    </source>
</evidence>
<feature type="region of interest" description="Disordered" evidence="1">
    <location>
        <begin position="21"/>
        <end position="65"/>
    </location>
</feature>
<gene>
    <name evidence="3" type="ORF">HMI01_28370</name>
    <name evidence="4" type="ORF">SAMN05421668_14611</name>
</gene>
<evidence type="ECO:0000313" key="3">
    <source>
        <dbReference type="EMBL" id="GEM05849.1"/>
    </source>
</evidence>
<evidence type="ECO:0000256" key="2">
    <source>
        <dbReference type="SAM" id="SignalP"/>
    </source>
</evidence>
<proteinExistence type="predicted"/>
<dbReference type="OrthoDB" id="1707228at2"/>
<reference evidence="3 6" key="2">
    <citation type="submission" date="2019-07" db="EMBL/GenBank/DDBJ databases">
        <title>Whole genome shotgun sequence of Halolactibacillus miurensis NBRC 100873.</title>
        <authorList>
            <person name="Hosoyama A."/>
            <person name="Uohara A."/>
            <person name="Ohji S."/>
            <person name="Ichikawa N."/>
        </authorList>
    </citation>
    <scope>NUCLEOTIDE SEQUENCE [LARGE SCALE GENOMIC DNA]</scope>
    <source>
        <strain evidence="3 6">NBRC 100873</strain>
    </source>
</reference>
<dbReference type="AlphaFoldDB" id="A0A1I6V6F2"/>
<sequence length="173" mass="19444">MKQLLVCVMSIFLLVACQTADESPEPNGDNGDMNEEDNNQGEMDQSEQDNAGGTEDNAMNDGYELLSDEALEEQVKSELEGVERVYMMRMGKTVYVAADVQEDAFDVDEKEQAVSQVVKEKLPEVETVRLTTNPDFLDLANRYQEDLDAGKPVEGFFKETGEMIDRIFPDQQN</sequence>
<organism evidence="4 5">
    <name type="scientific">Halolactibacillus miurensis</name>
    <dbReference type="NCBI Taxonomy" id="306541"/>
    <lineage>
        <taxon>Bacteria</taxon>
        <taxon>Bacillati</taxon>
        <taxon>Bacillota</taxon>
        <taxon>Bacilli</taxon>
        <taxon>Bacillales</taxon>
        <taxon>Bacillaceae</taxon>
        <taxon>Halolactibacillus</taxon>
    </lineage>
</organism>
<feature type="signal peptide" evidence="2">
    <location>
        <begin position="1"/>
        <end position="20"/>
    </location>
</feature>
<evidence type="ECO:0000256" key="1">
    <source>
        <dbReference type="SAM" id="MobiDB-lite"/>
    </source>
</evidence>
<dbReference type="EMBL" id="FPAI01000046">
    <property type="protein sequence ID" value="SFT09219.1"/>
    <property type="molecule type" value="Genomic_DNA"/>
</dbReference>
<evidence type="ECO:0000313" key="4">
    <source>
        <dbReference type="EMBL" id="SFT09219.1"/>
    </source>
</evidence>
<dbReference type="InterPro" id="IPR019076">
    <property type="entry name" value="Spore_lipoprot_YhcN/YlaJ-like"/>
</dbReference>
<dbReference type="Proteomes" id="UP000199139">
    <property type="component" value="Unassembled WGS sequence"/>
</dbReference>